<sequence length="114" mass="12794">MATPTLDQFLSEINRITLSKDSAQLSQYLVIEPPYAPSYNTIIAELRKSFPKSSEDALEKKIIKVVKIIDGGDDVEVASWSAFSRFMVLYFGFLRDVDVGNLLETFGLLSEVLQ</sequence>
<dbReference type="Proteomes" id="UP000745764">
    <property type="component" value="Unassembled WGS sequence"/>
</dbReference>
<dbReference type="OrthoDB" id="5404651at2759"/>
<protein>
    <submittedName>
        <fullName evidence="1">Uncharacterized protein</fullName>
    </submittedName>
</protein>
<dbReference type="EMBL" id="CAINUL010000002">
    <property type="protein sequence ID" value="CAD0107641.1"/>
    <property type="molecule type" value="Genomic_DNA"/>
</dbReference>
<gene>
    <name evidence="1" type="ORF">AWRI4620_LOCUS1896</name>
</gene>
<evidence type="ECO:0000313" key="2">
    <source>
        <dbReference type="Proteomes" id="UP000745764"/>
    </source>
</evidence>
<keyword evidence="2" id="KW-1185">Reference proteome</keyword>
<accession>A0A9N8KGJ6</accession>
<comment type="caution">
    <text evidence="1">The sequence shown here is derived from an EMBL/GenBank/DDBJ whole genome shotgun (WGS) entry which is preliminary data.</text>
</comment>
<organism evidence="1 2">
    <name type="scientific">Aureobasidium uvarum</name>
    <dbReference type="NCBI Taxonomy" id="2773716"/>
    <lineage>
        <taxon>Eukaryota</taxon>
        <taxon>Fungi</taxon>
        <taxon>Dikarya</taxon>
        <taxon>Ascomycota</taxon>
        <taxon>Pezizomycotina</taxon>
        <taxon>Dothideomycetes</taxon>
        <taxon>Dothideomycetidae</taxon>
        <taxon>Dothideales</taxon>
        <taxon>Saccotheciaceae</taxon>
        <taxon>Aureobasidium</taxon>
    </lineage>
</organism>
<proteinExistence type="predicted"/>
<reference evidence="1" key="1">
    <citation type="submission" date="2020-06" db="EMBL/GenBank/DDBJ databases">
        <authorList>
            <person name="Onetto C."/>
        </authorList>
    </citation>
    <scope>NUCLEOTIDE SEQUENCE</scope>
</reference>
<name>A0A9N8KGJ6_9PEZI</name>
<dbReference type="AlphaFoldDB" id="A0A9N8KGJ6"/>
<evidence type="ECO:0000313" key="1">
    <source>
        <dbReference type="EMBL" id="CAD0107641.1"/>
    </source>
</evidence>